<organism evidence="1 2">
    <name type="scientific">Diphasiastrum complanatum</name>
    <name type="common">Issler's clubmoss</name>
    <name type="synonym">Lycopodium complanatum</name>
    <dbReference type="NCBI Taxonomy" id="34168"/>
    <lineage>
        <taxon>Eukaryota</taxon>
        <taxon>Viridiplantae</taxon>
        <taxon>Streptophyta</taxon>
        <taxon>Embryophyta</taxon>
        <taxon>Tracheophyta</taxon>
        <taxon>Lycopodiopsida</taxon>
        <taxon>Lycopodiales</taxon>
        <taxon>Lycopodiaceae</taxon>
        <taxon>Lycopodioideae</taxon>
        <taxon>Diphasiastrum</taxon>
    </lineage>
</organism>
<dbReference type="EMBL" id="CM055106">
    <property type="protein sequence ID" value="KAJ7528386.1"/>
    <property type="molecule type" value="Genomic_DNA"/>
</dbReference>
<comment type="caution">
    <text evidence="1">The sequence shown here is derived from an EMBL/GenBank/DDBJ whole genome shotgun (WGS) entry which is preliminary data.</text>
</comment>
<name>A0ACC2BF18_DIPCM</name>
<dbReference type="Proteomes" id="UP001162992">
    <property type="component" value="Chromosome 15"/>
</dbReference>
<evidence type="ECO:0000313" key="2">
    <source>
        <dbReference type="Proteomes" id="UP001162992"/>
    </source>
</evidence>
<sequence>MLLFERQERARTIERRRMLSENACADNEELVAELSGVLLYKNGKVVRQTNCLYPNVDANACFVDGVASKDVVLNVEKNIWVRIYLPQPTAVRSLQSSEMKAGISGKMPILVFFHGGAFVMFSAATSIFDSSCRRWASELGAMVISVGYRLAPENRLPTAFDDAYFAIKWLQEQATSNTPEEWLNLHADFSSCFMMGVSSGACIAHQAALRSCRSDLSPMQIRGIILVVPFFGGTVRTSSELTYAHNDILTLHDSDTAWILSLPPGATRDHHYCNPLGPNSPDLKRFDLPPYLLIIGGKDPLHDRQMTFVEALRNSGKHVELLRYEDRGHFTPFPETDLIVFMERCLSRKESHGLAANASKETLDF</sequence>
<accession>A0ACC2BF18</accession>
<gene>
    <name evidence="1" type="ORF">O6H91_15G001500</name>
</gene>
<proteinExistence type="predicted"/>
<evidence type="ECO:0000313" key="1">
    <source>
        <dbReference type="EMBL" id="KAJ7528386.1"/>
    </source>
</evidence>
<reference evidence="2" key="1">
    <citation type="journal article" date="2024" name="Proc. Natl. Acad. Sci. U.S.A.">
        <title>Extraordinary preservation of gene collinearity over three hundred million years revealed in homosporous lycophytes.</title>
        <authorList>
            <person name="Li C."/>
            <person name="Wickell D."/>
            <person name="Kuo L.Y."/>
            <person name="Chen X."/>
            <person name="Nie B."/>
            <person name="Liao X."/>
            <person name="Peng D."/>
            <person name="Ji J."/>
            <person name="Jenkins J."/>
            <person name="Williams M."/>
            <person name="Shu S."/>
            <person name="Plott C."/>
            <person name="Barry K."/>
            <person name="Rajasekar S."/>
            <person name="Grimwood J."/>
            <person name="Han X."/>
            <person name="Sun S."/>
            <person name="Hou Z."/>
            <person name="He W."/>
            <person name="Dai G."/>
            <person name="Sun C."/>
            <person name="Schmutz J."/>
            <person name="Leebens-Mack J.H."/>
            <person name="Li F.W."/>
            <person name="Wang L."/>
        </authorList>
    </citation>
    <scope>NUCLEOTIDE SEQUENCE [LARGE SCALE GENOMIC DNA]</scope>
    <source>
        <strain evidence="2">cv. PW_Plant_1</strain>
    </source>
</reference>
<keyword evidence="2" id="KW-1185">Reference proteome</keyword>
<protein>
    <submittedName>
        <fullName evidence="1">Uncharacterized protein</fullName>
    </submittedName>
</protein>